<accession>A0A6V8N924</accession>
<protein>
    <recommendedName>
        <fullName evidence="6">Transposase</fullName>
    </recommendedName>
</protein>
<evidence type="ECO:0000259" key="2">
    <source>
        <dbReference type="Pfam" id="PF08721"/>
    </source>
</evidence>
<dbReference type="Pfam" id="PF08722">
    <property type="entry name" value="Tn7_TnsA-like_N"/>
    <property type="match status" value="1"/>
</dbReference>
<dbReference type="CDD" id="cd22362">
    <property type="entry name" value="TnsA_endonuclease-like"/>
    <property type="match status" value="1"/>
</dbReference>
<evidence type="ECO:0000259" key="3">
    <source>
        <dbReference type="Pfam" id="PF08722"/>
    </source>
</evidence>
<evidence type="ECO:0000313" key="5">
    <source>
        <dbReference type="Proteomes" id="UP000587586"/>
    </source>
</evidence>
<dbReference type="Proteomes" id="UP000587586">
    <property type="component" value="Unassembled WGS sequence"/>
</dbReference>
<dbReference type="SUPFAM" id="SSF52980">
    <property type="entry name" value="Restriction endonuclease-like"/>
    <property type="match status" value="1"/>
</dbReference>
<dbReference type="EMBL" id="BLXZ01000002">
    <property type="protein sequence ID" value="GFO67769.1"/>
    <property type="molecule type" value="Genomic_DNA"/>
</dbReference>
<evidence type="ECO:0008006" key="6">
    <source>
        <dbReference type="Google" id="ProtNLM"/>
    </source>
</evidence>
<feature type="domain" description="TnsA endonuclease C-terminal" evidence="2">
    <location>
        <begin position="165"/>
        <end position="244"/>
    </location>
</feature>
<dbReference type="Gene3D" id="3.40.1350.10">
    <property type="match status" value="1"/>
</dbReference>
<dbReference type="InterPro" id="IPR011856">
    <property type="entry name" value="tRNA_endonuc-like_dom_sf"/>
</dbReference>
<dbReference type="InterPro" id="IPR036388">
    <property type="entry name" value="WH-like_DNA-bd_sf"/>
</dbReference>
<dbReference type="Pfam" id="PF08721">
    <property type="entry name" value="Tn7_Tnp_TnsA_C"/>
    <property type="match status" value="1"/>
</dbReference>
<gene>
    <name evidence="4" type="ORF">GMLC_13480</name>
</gene>
<organism evidence="4 5">
    <name type="scientific">Geomonas limicola</name>
    <dbReference type="NCBI Taxonomy" id="2740186"/>
    <lineage>
        <taxon>Bacteria</taxon>
        <taxon>Pseudomonadati</taxon>
        <taxon>Thermodesulfobacteriota</taxon>
        <taxon>Desulfuromonadia</taxon>
        <taxon>Geobacterales</taxon>
        <taxon>Geobacteraceae</taxon>
        <taxon>Geomonas</taxon>
    </lineage>
</organism>
<dbReference type="InterPro" id="IPR014832">
    <property type="entry name" value="TnsA_C"/>
</dbReference>
<evidence type="ECO:0000256" key="1">
    <source>
        <dbReference type="SAM" id="MobiDB-lite"/>
    </source>
</evidence>
<dbReference type="InterPro" id="IPR011335">
    <property type="entry name" value="Restrct_endonuc-II-like"/>
</dbReference>
<feature type="domain" description="TnsA endonuclease N-terminal" evidence="3">
    <location>
        <begin position="69"/>
        <end position="163"/>
    </location>
</feature>
<evidence type="ECO:0000313" key="4">
    <source>
        <dbReference type="EMBL" id="GFO67769.1"/>
    </source>
</evidence>
<dbReference type="AlphaFoldDB" id="A0A6V8N924"/>
<comment type="caution">
    <text evidence="4">The sequence shown here is derived from an EMBL/GenBank/DDBJ whole genome shotgun (WGS) entry which is preliminary data.</text>
</comment>
<reference evidence="5" key="1">
    <citation type="submission" date="2020-06" db="EMBL/GenBank/DDBJ databases">
        <title>Draft genomic sequecing of Geomonas sp. Red745.</title>
        <authorList>
            <person name="Itoh H."/>
            <person name="Xu Z.X."/>
            <person name="Ushijima N."/>
            <person name="Masuda Y."/>
            <person name="Shiratori Y."/>
            <person name="Senoo K."/>
        </authorList>
    </citation>
    <scope>NUCLEOTIDE SEQUENCE [LARGE SCALE GENOMIC DNA]</scope>
    <source>
        <strain evidence="5">Red745</strain>
    </source>
</reference>
<name>A0A6V8N924_9BACT</name>
<feature type="region of interest" description="Disordered" evidence="1">
    <location>
        <begin position="1"/>
        <end position="22"/>
    </location>
</feature>
<dbReference type="RefSeq" id="WP_183360289.1">
    <property type="nucleotide sequence ID" value="NZ_BLXZ01000002.1"/>
</dbReference>
<dbReference type="InterPro" id="IPR014833">
    <property type="entry name" value="TnsA_N"/>
</dbReference>
<dbReference type="GO" id="GO:0003676">
    <property type="term" value="F:nucleic acid binding"/>
    <property type="evidence" value="ECO:0007669"/>
    <property type="project" value="InterPro"/>
</dbReference>
<dbReference type="Gene3D" id="1.10.10.10">
    <property type="entry name" value="Winged helix-like DNA-binding domain superfamily/Winged helix DNA-binding domain"/>
    <property type="match status" value="1"/>
</dbReference>
<sequence length="266" mass="29874">MARKKSSTNTKIKEGRGLGHGKGYKPFLRVGDVPSLGKSSRPKGWKTERTHQLLSSLELNYFYVLEWAPGVVDVREQFPLPLEETLEIAKRLGIKHSADNATGESFIMTTDFLVDEVIDGKTILKARSIKPASELGSKRVLEKLEIERTYWADRGVDWGLVTDQDIPMALSKNVEWVHDSLLPEVPEDLLCQIETALFAELEERADMPLSKLALKVDRDLGMKPGLALSVVRHLIASRQWLVDMNQLILTDKPLSVTRNFSDIALA</sequence>
<keyword evidence="5" id="KW-1185">Reference proteome</keyword>
<proteinExistence type="predicted"/>